<dbReference type="Proteomes" id="UP000298493">
    <property type="component" value="Unassembled WGS sequence"/>
</dbReference>
<keyword evidence="2" id="KW-0560">Oxidoreductase</keyword>
<dbReference type="EMBL" id="SNSC02000013">
    <property type="protein sequence ID" value="TID18914.1"/>
    <property type="molecule type" value="Genomic_DNA"/>
</dbReference>
<dbReference type="InterPro" id="IPR036188">
    <property type="entry name" value="FAD/NAD-bd_sf"/>
</dbReference>
<dbReference type="GO" id="GO:0016491">
    <property type="term" value="F:oxidoreductase activity"/>
    <property type="evidence" value="ECO:0007669"/>
    <property type="project" value="UniProtKB-KW"/>
</dbReference>
<dbReference type="Pfam" id="PF00890">
    <property type="entry name" value="FAD_binding_2"/>
    <property type="match status" value="1"/>
</dbReference>
<name>A0A4Z1NVD4_9PEZI</name>
<dbReference type="InterPro" id="IPR003953">
    <property type="entry name" value="FAD-dep_OxRdtase_2_FAD-bd"/>
</dbReference>
<gene>
    <name evidence="4" type="ORF">E6O75_ATG06035</name>
</gene>
<protein>
    <submittedName>
        <fullName evidence="4">Flavocytochrome c</fullName>
    </submittedName>
</protein>
<keyword evidence="1" id="KW-0285">Flavoprotein</keyword>
<evidence type="ECO:0000313" key="5">
    <source>
        <dbReference type="Proteomes" id="UP000298493"/>
    </source>
</evidence>
<comment type="caution">
    <text evidence="4">The sequence shown here is derived from an EMBL/GenBank/DDBJ whole genome shotgun (WGS) entry which is preliminary data.</text>
</comment>
<sequence length="345" mass="38109">MDTPVEDTSFYDDTVKPVGAVLAQYHDHRNGSRVAQLGGHSNPQTHRGAGQLPPGAAIVTTLLKSLEENPLFDLRTSSPVSKILLENRKVVGVEYTHSSDTATLHGPVIFASGGFASDAYGMIKQYRPNLAGFPSTNDPRPGSQHLLTIIGAQLHDMDLIQVHPTGFVDPEKPESKLKFLAAERLRGEGGILLLDGKRFVNEMETREVVTDAITAETPSDENPKQWDVQLVFDEGAYNVSKSHMDFYLWKGLMHKTTVAELGAQAIPTLREYADAVAHKREDVLGRKVFGNWTLKDIMVDSMFYVGRVTPVVQNYTKYFANPPYGTNRLNLLTLFASSNLSRSNP</sequence>
<dbReference type="AlphaFoldDB" id="A0A4Z1NVD4"/>
<dbReference type="PANTHER" id="PTHR43400">
    <property type="entry name" value="FUMARATE REDUCTASE"/>
    <property type="match status" value="1"/>
</dbReference>
<proteinExistence type="predicted"/>
<reference evidence="4 5" key="1">
    <citation type="submission" date="2019-04" db="EMBL/GenBank/DDBJ databases">
        <title>High contiguity whole genome sequence and gene annotation resource for two Venturia nashicola isolates.</title>
        <authorList>
            <person name="Prokchorchik M."/>
            <person name="Won K."/>
            <person name="Lee Y."/>
            <person name="Choi E.D."/>
            <person name="Segonzac C."/>
            <person name="Sohn K.H."/>
        </authorList>
    </citation>
    <scope>NUCLEOTIDE SEQUENCE [LARGE SCALE GENOMIC DNA]</scope>
    <source>
        <strain evidence="4 5">PRI2</strain>
    </source>
</reference>
<evidence type="ECO:0000259" key="3">
    <source>
        <dbReference type="Pfam" id="PF00890"/>
    </source>
</evidence>
<organism evidence="4 5">
    <name type="scientific">Venturia nashicola</name>
    <dbReference type="NCBI Taxonomy" id="86259"/>
    <lineage>
        <taxon>Eukaryota</taxon>
        <taxon>Fungi</taxon>
        <taxon>Dikarya</taxon>
        <taxon>Ascomycota</taxon>
        <taxon>Pezizomycotina</taxon>
        <taxon>Dothideomycetes</taxon>
        <taxon>Pleosporomycetidae</taxon>
        <taxon>Venturiales</taxon>
        <taxon>Venturiaceae</taxon>
        <taxon>Venturia</taxon>
    </lineage>
</organism>
<dbReference type="SUPFAM" id="SSF51905">
    <property type="entry name" value="FAD/NAD(P)-binding domain"/>
    <property type="match status" value="1"/>
</dbReference>
<dbReference type="STRING" id="86259.A0A4Z1NVD4"/>
<evidence type="ECO:0000256" key="2">
    <source>
        <dbReference type="ARBA" id="ARBA00023002"/>
    </source>
</evidence>
<evidence type="ECO:0000313" key="4">
    <source>
        <dbReference type="EMBL" id="TID18914.1"/>
    </source>
</evidence>
<dbReference type="SUPFAM" id="SSF56425">
    <property type="entry name" value="Succinate dehydrogenase/fumarate reductase flavoprotein, catalytic domain"/>
    <property type="match status" value="1"/>
</dbReference>
<feature type="domain" description="FAD-dependent oxidoreductase 2 FAD-binding" evidence="3">
    <location>
        <begin position="29"/>
        <end position="223"/>
    </location>
</feature>
<accession>A0A4Z1NVD4</accession>
<keyword evidence="5" id="KW-1185">Reference proteome</keyword>
<dbReference type="Gene3D" id="3.90.700.10">
    <property type="entry name" value="Succinate dehydrogenase/fumarate reductase flavoprotein, catalytic domain"/>
    <property type="match status" value="1"/>
</dbReference>
<dbReference type="PANTHER" id="PTHR43400:SF12">
    <property type="entry name" value="FUMARATE REDUCTASE"/>
    <property type="match status" value="1"/>
</dbReference>
<evidence type="ECO:0000256" key="1">
    <source>
        <dbReference type="ARBA" id="ARBA00022630"/>
    </source>
</evidence>
<dbReference type="Gene3D" id="3.50.50.60">
    <property type="entry name" value="FAD/NAD(P)-binding domain"/>
    <property type="match status" value="1"/>
</dbReference>
<dbReference type="InterPro" id="IPR027477">
    <property type="entry name" value="Succ_DH/fumarate_Rdtase_cat_sf"/>
</dbReference>
<dbReference type="InterPro" id="IPR050315">
    <property type="entry name" value="FAD-oxidoreductase_2"/>
</dbReference>